<name>A0AAV6FT16_9TELE</name>
<reference evidence="4" key="1">
    <citation type="submission" date="2020-10" db="EMBL/GenBank/DDBJ databases">
        <title>Chromosome-scale genome assembly of the Allis shad, Alosa alosa.</title>
        <authorList>
            <person name="Margot Z."/>
            <person name="Christophe K."/>
            <person name="Cabau C."/>
            <person name="Louis A."/>
            <person name="Berthelot C."/>
            <person name="Parey E."/>
            <person name="Roest Crollius H."/>
            <person name="Montfort J."/>
            <person name="Robinson-Rechavi M."/>
            <person name="Bucao C."/>
            <person name="Bouchez O."/>
            <person name="Gislard M."/>
            <person name="Lluch J."/>
            <person name="Milhes M."/>
            <person name="Lampietro C."/>
            <person name="Lopez Roques C."/>
            <person name="Donnadieu C."/>
            <person name="Braasch I."/>
            <person name="Desvignes T."/>
            <person name="Postlethwait J."/>
            <person name="Bobe J."/>
            <person name="Guiguen Y."/>
        </authorList>
    </citation>
    <scope>NUCLEOTIDE SEQUENCE</scope>
    <source>
        <strain evidence="4">M-15738</strain>
        <tissue evidence="4">Blood</tissue>
    </source>
</reference>
<dbReference type="Pfam" id="PF05184">
    <property type="entry name" value="SapB_1"/>
    <property type="match status" value="1"/>
</dbReference>
<dbReference type="SMART" id="SM00741">
    <property type="entry name" value="SapB"/>
    <property type="match status" value="1"/>
</dbReference>
<feature type="domain" description="Saposin B-type" evidence="3">
    <location>
        <begin position="42"/>
        <end position="122"/>
    </location>
</feature>
<keyword evidence="1" id="KW-1015">Disulfide bond</keyword>
<evidence type="ECO:0000259" key="3">
    <source>
        <dbReference type="PROSITE" id="PS50015"/>
    </source>
</evidence>
<dbReference type="PROSITE" id="PS50015">
    <property type="entry name" value="SAP_B"/>
    <property type="match status" value="1"/>
</dbReference>
<dbReference type="PANTHER" id="PTHR15541:SF2">
    <property type="entry name" value="GRANULYSIN"/>
    <property type="match status" value="1"/>
</dbReference>
<dbReference type="InterPro" id="IPR038847">
    <property type="entry name" value="Granulysin-like"/>
</dbReference>
<keyword evidence="2" id="KW-0732">Signal</keyword>
<dbReference type="InterPro" id="IPR008139">
    <property type="entry name" value="SaposinB_dom"/>
</dbReference>
<dbReference type="SUPFAM" id="SSF47862">
    <property type="entry name" value="Saposin"/>
    <property type="match status" value="1"/>
</dbReference>
<sequence>MTGIYTPLFLCITSILLTSVWTSHEAGFEEQRVKTGSGTEAFPGACKACKWIVKKMRKALPDEAGEDIIREQLKSVCNKTFILKSACRWLVRKYTDQLTAELSTSDDVRTICVHLKACRPKSLPGFI</sequence>
<proteinExistence type="predicted"/>
<keyword evidence="5" id="KW-1185">Reference proteome</keyword>
<dbReference type="EMBL" id="JADWDJ010000019">
    <property type="protein sequence ID" value="KAG5265993.1"/>
    <property type="molecule type" value="Genomic_DNA"/>
</dbReference>
<evidence type="ECO:0000313" key="4">
    <source>
        <dbReference type="EMBL" id="KAG5265993.1"/>
    </source>
</evidence>
<dbReference type="InterPro" id="IPR011001">
    <property type="entry name" value="Saposin-like"/>
</dbReference>
<dbReference type="AlphaFoldDB" id="A0AAV6FT16"/>
<accession>A0AAV6FT16</accession>
<feature type="signal peptide" evidence="2">
    <location>
        <begin position="1"/>
        <end position="22"/>
    </location>
</feature>
<dbReference type="InterPro" id="IPR007856">
    <property type="entry name" value="SapB_1"/>
</dbReference>
<dbReference type="PANTHER" id="PTHR15541">
    <property type="entry name" value="GRANULYSIN RELATED"/>
    <property type="match status" value="1"/>
</dbReference>
<feature type="chain" id="PRO_5043529189" description="Saposin B-type domain-containing protein" evidence="2">
    <location>
        <begin position="23"/>
        <end position="127"/>
    </location>
</feature>
<evidence type="ECO:0000256" key="1">
    <source>
        <dbReference type="ARBA" id="ARBA00023157"/>
    </source>
</evidence>
<protein>
    <recommendedName>
        <fullName evidence="3">Saposin B-type domain-containing protein</fullName>
    </recommendedName>
</protein>
<evidence type="ECO:0000256" key="2">
    <source>
        <dbReference type="SAM" id="SignalP"/>
    </source>
</evidence>
<organism evidence="4 5">
    <name type="scientific">Alosa alosa</name>
    <name type="common">allis shad</name>
    <dbReference type="NCBI Taxonomy" id="278164"/>
    <lineage>
        <taxon>Eukaryota</taxon>
        <taxon>Metazoa</taxon>
        <taxon>Chordata</taxon>
        <taxon>Craniata</taxon>
        <taxon>Vertebrata</taxon>
        <taxon>Euteleostomi</taxon>
        <taxon>Actinopterygii</taxon>
        <taxon>Neopterygii</taxon>
        <taxon>Teleostei</taxon>
        <taxon>Clupei</taxon>
        <taxon>Clupeiformes</taxon>
        <taxon>Clupeoidei</taxon>
        <taxon>Clupeidae</taxon>
        <taxon>Alosa</taxon>
    </lineage>
</organism>
<dbReference type="GO" id="GO:0042742">
    <property type="term" value="P:defense response to bacterium"/>
    <property type="evidence" value="ECO:0007669"/>
    <property type="project" value="InterPro"/>
</dbReference>
<dbReference type="GO" id="GO:0006629">
    <property type="term" value="P:lipid metabolic process"/>
    <property type="evidence" value="ECO:0007669"/>
    <property type="project" value="InterPro"/>
</dbReference>
<dbReference type="Gene3D" id="1.10.225.10">
    <property type="entry name" value="Saposin-like"/>
    <property type="match status" value="1"/>
</dbReference>
<evidence type="ECO:0000313" key="5">
    <source>
        <dbReference type="Proteomes" id="UP000823561"/>
    </source>
</evidence>
<gene>
    <name evidence="4" type="ORF">AALO_G00248650</name>
</gene>
<dbReference type="Proteomes" id="UP000823561">
    <property type="component" value="Chromosome 19"/>
</dbReference>
<comment type="caution">
    <text evidence="4">The sequence shown here is derived from an EMBL/GenBank/DDBJ whole genome shotgun (WGS) entry which is preliminary data.</text>
</comment>